<comment type="caution">
    <text evidence="9">The sequence shown here is derived from an EMBL/GenBank/DDBJ whole genome shotgun (WGS) entry which is preliminary data.</text>
</comment>
<evidence type="ECO:0000313" key="9">
    <source>
        <dbReference type="EMBL" id="MBI6872369.1"/>
    </source>
</evidence>
<dbReference type="Proteomes" id="UP000622687">
    <property type="component" value="Unassembled WGS sequence"/>
</dbReference>
<reference evidence="9" key="1">
    <citation type="submission" date="2020-12" db="EMBL/GenBank/DDBJ databases">
        <title>Clostridium thailandense sp. nov., a novel acetogenic bacterium isolated from peat land soil in Thailand.</title>
        <authorList>
            <person name="Chaikitkaew S."/>
            <person name="Birkeland N.K."/>
        </authorList>
    </citation>
    <scope>NUCLEOTIDE SEQUENCE</scope>
    <source>
        <strain evidence="9">DSM 17425</strain>
    </source>
</reference>
<dbReference type="PANTHER" id="PTHR18919">
    <property type="entry name" value="ACETYL-COA C-ACYLTRANSFERASE"/>
    <property type="match status" value="1"/>
</dbReference>
<keyword evidence="10" id="KW-1185">Reference proteome</keyword>
<evidence type="ECO:0000313" key="10">
    <source>
        <dbReference type="Proteomes" id="UP000622687"/>
    </source>
</evidence>
<protein>
    <recommendedName>
        <fullName evidence="2">acetyl-CoA C-acetyltransferase</fullName>
        <ecNumber evidence="2">2.3.1.9</ecNumber>
    </recommendedName>
    <alternativeName>
        <fullName evidence="5">Acetoacetyl-CoA thiolase</fullName>
    </alternativeName>
</protein>
<dbReference type="InterPro" id="IPR020616">
    <property type="entry name" value="Thiolase_N"/>
</dbReference>
<dbReference type="InterPro" id="IPR002155">
    <property type="entry name" value="Thiolase"/>
</dbReference>
<dbReference type="InterPro" id="IPR020613">
    <property type="entry name" value="Thiolase_CS"/>
</dbReference>
<name>A0A934M0N8_9CLOT</name>
<evidence type="ECO:0000256" key="3">
    <source>
        <dbReference type="ARBA" id="ARBA00022679"/>
    </source>
</evidence>
<dbReference type="SUPFAM" id="SSF53901">
    <property type="entry name" value="Thiolase-like"/>
    <property type="match status" value="2"/>
</dbReference>
<dbReference type="Pfam" id="PF00108">
    <property type="entry name" value="Thiolase_N"/>
    <property type="match status" value="1"/>
</dbReference>
<evidence type="ECO:0000256" key="6">
    <source>
        <dbReference type="RuleBase" id="RU003557"/>
    </source>
</evidence>
<dbReference type="CDD" id="cd00751">
    <property type="entry name" value="thiolase"/>
    <property type="match status" value="1"/>
</dbReference>
<dbReference type="Pfam" id="PF02803">
    <property type="entry name" value="Thiolase_C"/>
    <property type="match status" value="1"/>
</dbReference>
<dbReference type="Gene3D" id="3.40.47.10">
    <property type="match status" value="1"/>
</dbReference>
<accession>A0A934M0N8</accession>
<evidence type="ECO:0000259" key="8">
    <source>
        <dbReference type="Pfam" id="PF02803"/>
    </source>
</evidence>
<gene>
    <name evidence="9" type="ORF">I6U51_06560</name>
</gene>
<evidence type="ECO:0000256" key="5">
    <source>
        <dbReference type="ARBA" id="ARBA00030755"/>
    </source>
</evidence>
<dbReference type="NCBIfam" id="TIGR01930">
    <property type="entry name" value="AcCoA-C-Actrans"/>
    <property type="match status" value="1"/>
</dbReference>
<evidence type="ECO:0000256" key="1">
    <source>
        <dbReference type="ARBA" id="ARBA00010982"/>
    </source>
</evidence>
<organism evidence="9 10">
    <name type="scientific">Clostridium aciditolerans</name>
    <dbReference type="NCBI Taxonomy" id="339861"/>
    <lineage>
        <taxon>Bacteria</taxon>
        <taxon>Bacillati</taxon>
        <taxon>Bacillota</taxon>
        <taxon>Clostridia</taxon>
        <taxon>Eubacteriales</taxon>
        <taxon>Clostridiaceae</taxon>
        <taxon>Clostridium</taxon>
    </lineage>
</organism>
<dbReference type="AlphaFoldDB" id="A0A934M0N8"/>
<keyword evidence="3 6" id="KW-0808">Transferase</keyword>
<feature type="domain" description="Thiolase N-terminal" evidence="7">
    <location>
        <begin position="7"/>
        <end position="256"/>
    </location>
</feature>
<dbReference type="EMBL" id="JAEEGB010000006">
    <property type="protein sequence ID" value="MBI6872369.1"/>
    <property type="molecule type" value="Genomic_DNA"/>
</dbReference>
<dbReference type="GO" id="GO:0003985">
    <property type="term" value="F:acetyl-CoA C-acetyltransferase activity"/>
    <property type="evidence" value="ECO:0007669"/>
    <property type="project" value="UniProtKB-EC"/>
</dbReference>
<evidence type="ECO:0000259" key="7">
    <source>
        <dbReference type="Pfam" id="PF00108"/>
    </source>
</evidence>
<dbReference type="PROSITE" id="PS00737">
    <property type="entry name" value="THIOLASE_2"/>
    <property type="match status" value="1"/>
</dbReference>
<proteinExistence type="inferred from homology"/>
<sequence length="388" mass="42496">MYRDKKVYIVGGLRTPIGKTNGYLKSFLPEELTSYLIKELIYKYNIPMDAVEEVMLGNAIGPGGNLARLSLLEAGLPFHVTGTTIDFQCGSSLKAINIAASLIKSEERDLIIVGGAESTSLAPNKQYHPKDKRYKGRDVFYKRAQFAPHSIGDPDMIEGAENAANYCSIEREPMDIWAMESHLKALKAKAEEKLKDIICSIKTEEGIIKEDESIRNNVTLKLMKRAKPIIDPQGKVTAANACLTHDGAALIVMASEKAVEKYNLTPKALWVGGESMGTHPNLSPLGAVYAVEKLIKRHNLNINEVDLIEINEAFAVKILAFLKHFNYEKEKVNIFGGALAYGHPYGASGAIIMLHLLEALKDKNKRIGIASLGVAGGLGVATMVERCE</sequence>
<dbReference type="EC" id="2.3.1.9" evidence="2"/>
<evidence type="ECO:0000256" key="2">
    <source>
        <dbReference type="ARBA" id="ARBA00012705"/>
    </source>
</evidence>
<keyword evidence="4 6" id="KW-0012">Acyltransferase</keyword>
<dbReference type="PIRSF" id="PIRSF000429">
    <property type="entry name" value="Ac-CoA_Ac_transf"/>
    <property type="match status" value="1"/>
</dbReference>
<evidence type="ECO:0000256" key="4">
    <source>
        <dbReference type="ARBA" id="ARBA00023315"/>
    </source>
</evidence>
<comment type="similarity">
    <text evidence="1 6">Belongs to the thiolase-like superfamily. Thiolase family.</text>
</comment>
<dbReference type="InterPro" id="IPR020617">
    <property type="entry name" value="Thiolase_C"/>
</dbReference>
<feature type="domain" description="Thiolase C-terminal" evidence="8">
    <location>
        <begin position="265"/>
        <end position="386"/>
    </location>
</feature>
<dbReference type="InterPro" id="IPR016039">
    <property type="entry name" value="Thiolase-like"/>
</dbReference>
<dbReference type="PANTHER" id="PTHR18919:SF107">
    <property type="entry name" value="ACETYL-COA ACETYLTRANSFERASE, CYTOSOLIC"/>
    <property type="match status" value="1"/>
</dbReference>